<sequence>MADVPGDEGEMATLALLSVFGFGGGVVKKWNGSEGNTMESDCSRDCSRNCW</sequence>
<dbReference type="EMBL" id="LXQA010089231">
    <property type="protein sequence ID" value="MCI13691.1"/>
    <property type="molecule type" value="Genomic_DNA"/>
</dbReference>
<dbReference type="Proteomes" id="UP000265520">
    <property type="component" value="Unassembled WGS sequence"/>
</dbReference>
<evidence type="ECO:0000313" key="1">
    <source>
        <dbReference type="EMBL" id="MCI13691.1"/>
    </source>
</evidence>
<dbReference type="AlphaFoldDB" id="A0A392PNM0"/>
<proteinExistence type="predicted"/>
<protein>
    <submittedName>
        <fullName evidence="1">Uncharacterized protein</fullName>
    </submittedName>
</protein>
<feature type="non-terminal residue" evidence="1">
    <location>
        <position position="51"/>
    </location>
</feature>
<organism evidence="1 2">
    <name type="scientific">Trifolium medium</name>
    <dbReference type="NCBI Taxonomy" id="97028"/>
    <lineage>
        <taxon>Eukaryota</taxon>
        <taxon>Viridiplantae</taxon>
        <taxon>Streptophyta</taxon>
        <taxon>Embryophyta</taxon>
        <taxon>Tracheophyta</taxon>
        <taxon>Spermatophyta</taxon>
        <taxon>Magnoliopsida</taxon>
        <taxon>eudicotyledons</taxon>
        <taxon>Gunneridae</taxon>
        <taxon>Pentapetalae</taxon>
        <taxon>rosids</taxon>
        <taxon>fabids</taxon>
        <taxon>Fabales</taxon>
        <taxon>Fabaceae</taxon>
        <taxon>Papilionoideae</taxon>
        <taxon>50 kb inversion clade</taxon>
        <taxon>NPAAA clade</taxon>
        <taxon>Hologalegina</taxon>
        <taxon>IRL clade</taxon>
        <taxon>Trifolieae</taxon>
        <taxon>Trifolium</taxon>
    </lineage>
</organism>
<accession>A0A392PNM0</accession>
<name>A0A392PNM0_9FABA</name>
<evidence type="ECO:0000313" key="2">
    <source>
        <dbReference type="Proteomes" id="UP000265520"/>
    </source>
</evidence>
<comment type="caution">
    <text evidence="1">The sequence shown here is derived from an EMBL/GenBank/DDBJ whole genome shotgun (WGS) entry which is preliminary data.</text>
</comment>
<reference evidence="1 2" key="1">
    <citation type="journal article" date="2018" name="Front. Plant Sci.">
        <title>Red Clover (Trifolium pratense) and Zigzag Clover (T. medium) - A Picture of Genomic Similarities and Differences.</title>
        <authorList>
            <person name="Dluhosova J."/>
            <person name="Istvanek J."/>
            <person name="Nedelnik J."/>
            <person name="Repkova J."/>
        </authorList>
    </citation>
    <scope>NUCLEOTIDE SEQUENCE [LARGE SCALE GENOMIC DNA]</scope>
    <source>
        <strain evidence="2">cv. 10/8</strain>
        <tissue evidence="1">Leaf</tissue>
    </source>
</reference>
<keyword evidence="2" id="KW-1185">Reference proteome</keyword>